<keyword evidence="13 20" id="KW-0472">Membrane</keyword>
<protein>
    <submittedName>
        <fullName evidence="28">Uncharacterized protein LOC116290291</fullName>
    </submittedName>
</protein>
<dbReference type="InterPro" id="IPR013783">
    <property type="entry name" value="Ig-like_fold"/>
</dbReference>
<feature type="domain" description="EGF-like" evidence="22">
    <location>
        <begin position="524"/>
        <end position="564"/>
    </location>
</feature>
<keyword evidence="17" id="KW-0807">Transducer</keyword>
<dbReference type="InterPro" id="IPR001879">
    <property type="entry name" value="GPCR_2_extracellular_dom"/>
</dbReference>
<evidence type="ECO:0000256" key="8">
    <source>
        <dbReference type="ARBA" id="ARBA00022729"/>
    </source>
</evidence>
<dbReference type="Gene3D" id="1.20.1070.10">
    <property type="entry name" value="Rhodopsin 7-helix transmembrane proteins"/>
    <property type="match status" value="1"/>
</dbReference>
<dbReference type="InterPro" id="IPR000152">
    <property type="entry name" value="EGF-type_Asp/Asn_hydroxyl_site"/>
</dbReference>
<dbReference type="InterPro" id="IPR046338">
    <property type="entry name" value="GAIN_dom_sf"/>
</dbReference>
<dbReference type="CDD" id="cd00063">
    <property type="entry name" value="FN3"/>
    <property type="match status" value="3"/>
</dbReference>
<evidence type="ECO:0000256" key="13">
    <source>
        <dbReference type="ARBA" id="ARBA00023136"/>
    </source>
</evidence>
<dbReference type="InterPro" id="IPR008077">
    <property type="entry name" value="GPCR_2_brain_angio_inhib"/>
</dbReference>
<evidence type="ECO:0000259" key="23">
    <source>
        <dbReference type="PROSITE" id="PS50221"/>
    </source>
</evidence>
<dbReference type="PROSITE" id="PS00650">
    <property type="entry name" value="G_PROTEIN_RECEP_F2_2"/>
    <property type="match status" value="1"/>
</dbReference>
<evidence type="ECO:0000256" key="6">
    <source>
        <dbReference type="ARBA" id="ARBA00022553"/>
    </source>
</evidence>
<keyword evidence="10" id="KW-0106">Calcium</keyword>
<dbReference type="GeneID" id="116290291"/>
<dbReference type="InterPro" id="IPR036116">
    <property type="entry name" value="FN3_sf"/>
</dbReference>
<evidence type="ECO:0000313" key="28">
    <source>
        <dbReference type="RefSeq" id="XP_031553153.1"/>
    </source>
</evidence>
<feature type="domain" description="Fibronectin type-III" evidence="26">
    <location>
        <begin position="243"/>
        <end position="337"/>
    </location>
</feature>
<evidence type="ECO:0000256" key="5">
    <source>
        <dbReference type="ARBA" id="ARBA00022536"/>
    </source>
</evidence>
<dbReference type="RefSeq" id="XP_031553153.1">
    <property type="nucleotide sequence ID" value="XM_031697293.1"/>
</dbReference>
<dbReference type="Pfam" id="PF07645">
    <property type="entry name" value="EGF_CA"/>
    <property type="match status" value="1"/>
</dbReference>
<dbReference type="InterPro" id="IPR001881">
    <property type="entry name" value="EGF-like_Ca-bd_dom"/>
</dbReference>
<dbReference type="GO" id="GO:0005886">
    <property type="term" value="C:plasma membrane"/>
    <property type="evidence" value="ECO:0007669"/>
    <property type="project" value="UniProtKB-SubCell"/>
</dbReference>
<feature type="domain" description="GAIN-B" evidence="23">
    <location>
        <begin position="755"/>
        <end position="928"/>
    </location>
</feature>
<evidence type="ECO:0000256" key="19">
    <source>
        <dbReference type="SAM" id="MobiDB-lite"/>
    </source>
</evidence>
<dbReference type="Gene3D" id="2.10.25.10">
    <property type="entry name" value="Laminin"/>
    <property type="match status" value="1"/>
</dbReference>
<dbReference type="SUPFAM" id="SSF81321">
    <property type="entry name" value="Family A G protein-coupled receptor-like"/>
    <property type="match status" value="1"/>
</dbReference>
<feature type="compositionally biased region" description="Basic and acidic residues" evidence="19">
    <location>
        <begin position="1621"/>
        <end position="1634"/>
    </location>
</feature>
<feature type="compositionally biased region" description="Polar residues" evidence="19">
    <location>
        <begin position="1636"/>
        <end position="1648"/>
    </location>
</feature>
<feature type="domain" description="Fibronectin type-III" evidence="26">
    <location>
        <begin position="435"/>
        <end position="525"/>
    </location>
</feature>
<feature type="transmembrane region" description="Helical" evidence="20">
    <location>
        <begin position="1083"/>
        <end position="1107"/>
    </location>
</feature>
<feature type="compositionally biased region" description="Basic and acidic residues" evidence="19">
    <location>
        <begin position="1539"/>
        <end position="1558"/>
    </location>
</feature>
<dbReference type="FunFam" id="1.20.1070.10:FF:000054">
    <property type="entry name" value="Adhesion G protein-coupled receptor E3"/>
    <property type="match status" value="1"/>
</dbReference>
<dbReference type="InterPro" id="IPR057244">
    <property type="entry name" value="GAIN_B"/>
</dbReference>
<comment type="subcellular location">
    <subcellularLocation>
        <location evidence="1">Cell membrane</location>
        <topology evidence="1">Multi-pass membrane protein</topology>
    </subcellularLocation>
</comment>
<feature type="compositionally biased region" description="Polar residues" evidence="19">
    <location>
        <begin position="1511"/>
        <end position="1538"/>
    </location>
</feature>
<sequence>MASLVRESRSWMNLILLIHVAYSKYVQYDRAPAIQRSMDNYWRFDFSTGFIDVITKKPAHLHGNHSNISIHGSRDHNGYLFIQDQSSIQLIGLKYSCFSSPFTCASGVSMAMWLRDLTKNQATYVKSKSGAFSLVRSSNNSLVVRIVNTTVIYESTFVINTSIWNHIAFTWDKDTGLVIYRNSRKLKTKPYVFHPRSPLTHNTLHDSRTDSLFLSGRGSFDDVMVWHKPLSPLDVKKIFQAQINSIFNASCAAGITSLNFSWQHSRDVYNTIASYYVKLRKGKKSRKIDAYKLSKTATNVVFENLLPMTNYRIKIWAETENDDIIKTEVVRCQTKEGEPERVINFKARPKSSSSVFIQWIPPVRINGFLKGYQINVSNTFLNRIYFVSGKQSYLIERLQENSTFDIAIAAVNGRGPGLSSSVTVGTKEIPIITSKPQGLQAIAKDWKTIHVQWLPIDPGMEVKAYEIRACRNTDCKTRHVRSNTTSVLIVGLEQYTGYRMQVRGRNRRSRGPWMVLPQLIYTLDLDECKTKLHNCSGYASCLNTRGSYVCSCLPGYAGNGTTCVTVDSNKMNACDFQITEDLSWRWTTVGQQARVLCPRGTEGVAERFCGLKEGKATWTPPNLEGCVSERILNIQNRLNTEHMNEEAITDISYDLVQATNLTNGLAIYGGDVKTIVNIIKTLDELTARNTSVMELASQRQLLANIVKVSSNVLDAGSMKSWKQIPVDSRISDASQLMDSLDSITMATTSMLTSKDPVIQSAPNVVVNMQLFSFNQLSGYVMYPLDSLDSTSIALSLDDVRAVKMKKGNRTKVSFIYFKNIGLLLTGNNRYNTENKTEDKETVSPEVLSLSTSPRPSTVFSKPVIITLKNPSYEEGMKPSCVYWNKSNEHTGSWSTYGCLVNSTNLTHTICHCNHLTSFSVLMQYSPVTGLISNKHHFALSIITYVGVGISAVALFLALITFIGCTFLKSTRNFAHINLTLSLLLAEVLFLAGIDKTQYILPCSIIAIFLHYLFLVVFCWMASEGIILYFMLVRVFPSETSGPRKKMFFIFSWGLPCVFVGFTSSLYFKGYGNNKYCWLSIDDGFIWSFLAPVLLISLVNLVFLAMTFKAMANRSTPQSVNKKKTFKHWVKACAVLTCLLGTTWLLGLFYVNKHSLVMAYLFNIFNSLQGLLIFIFHCVFDERVRAEYYRILCCRGSRRDSLRQKSTGTLTFRKLTSASSAQMRKCNQSSTDVGKGTNSGSTGYAKHDSDSSQNGIADIFDSDSLLTINKTSAEEHGMTDDQDMAPILKTPAEDVCSDTDYDGLDYNQQKEKSWGEHLTESLFNVSSIEEWESRSSKRMSRPLSEDTSGFSVPRSKDYYSDGDYNRYTTDLSDIYHSENEIGSHPVIETDEGKVVKLGRCKICSNDSYHMVCVHDEDNLTQTSFDCAEESPFQLHLNTDASFSSGVTVPSAHVSFDDSILTGFLRDEHPNPKIINHRWTHMPYIKKSDQIPTKNFMTESASCDDRFLRSPEGTPSRTTNSSKTSVDKSPNSTKSVCSRTSLHEESMKKENSHTDVDLSKFENPTNAAKPIGLVAPIMAPLSVEQQDETFSPPVALAESIDGLHDFDSEQDNEIHTLKTTPKKNEIRTSKTPDGKYKTSIQVSVSPQPMKTRQENDELLTATNNDRKDSPSVSRLPIYPHSTTVTRKEMTSIKKGIVQRLGQVFESGWQRLYHQNGENEAQKKSDNERRKTKNAKKKAQPVPGHVKNLREMFETRPVLENTDC</sequence>
<dbReference type="SUPFAM" id="SSF57196">
    <property type="entry name" value="EGF/Laminin"/>
    <property type="match status" value="1"/>
</dbReference>
<dbReference type="SUPFAM" id="SSF49899">
    <property type="entry name" value="Concanavalin A-like lectins/glucanases"/>
    <property type="match status" value="1"/>
</dbReference>
<evidence type="ECO:0000256" key="4">
    <source>
        <dbReference type="ARBA" id="ARBA00022475"/>
    </source>
</evidence>
<evidence type="ECO:0000256" key="12">
    <source>
        <dbReference type="ARBA" id="ARBA00023040"/>
    </source>
</evidence>
<dbReference type="PRINTS" id="PR01694">
    <property type="entry name" value="BAIPRECURSOR"/>
</dbReference>
<evidence type="ECO:0000259" key="24">
    <source>
        <dbReference type="PROSITE" id="PS50227"/>
    </source>
</evidence>
<dbReference type="FunCoup" id="A0A6P8HDM8">
    <property type="interactions" value="514"/>
</dbReference>
<dbReference type="InterPro" id="IPR036445">
    <property type="entry name" value="GPCR_2_extracell_dom_sf"/>
</dbReference>
<dbReference type="CDD" id="cd00054">
    <property type="entry name" value="EGF_CA"/>
    <property type="match status" value="1"/>
</dbReference>
<comment type="caution">
    <text evidence="18">Lacks conserved residue(s) required for the propagation of feature annotation.</text>
</comment>
<dbReference type="KEGG" id="aten:116290291"/>
<feature type="transmembrane region" description="Helical" evidence="20">
    <location>
        <begin position="941"/>
        <end position="967"/>
    </location>
</feature>
<evidence type="ECO:0000256" key="1">
    <source>
        <dbReference type="ARBA" id="ARBA00004651"/>
    </source>
</evidence>
<dbReference type="Gene3D" id="2.60.40.10">
    <property type="entry name" value="Immunoglobulins"/>
    <property type="match status" value="3"/>
</dbReference>
<feature type="domain" description="Fibronectin type-III" evidence="26">
    <location>
        <begin position="338"/>
        <end position="430"/>
    </location>
</feature>
<keyword evidence="9" id="KW-0677">Repeat</keyword>
<dbReference type="InterPro" id="IPR018097">
    <property type="entry name" value="EGF_Ca-bd_CS"/>
</dbReference>
<dbReference type="InterPro" id="IPR000832">
    <property type="entry name" value="GPCR_2_secretin-like"/>
</dbReference>
<keyword evidence="14" id="KW-1015">Disulfide bond</keyword>
<feature type="transmembrane region" description="Helical" evidence="20">
    <location>
        <begin position="974"/>
        <end position="993"/>
    </location>
</feature>
<evidence type="ECO:0000256" key="21">
    <source>
        <dbReference type="SAM" id="SignalP"/>
    </source>
</evidence>
<dbReference type="PROSITE" id="PS50853">
    <property type="entry name" value="FN3"/>
    <property type="match status" value="3"/>
</dbReference>
<evidence type="ECO:0000256" key="14">
    <source>
        <dbReference type="ARBA" id="ARBA00023157"/>
    </source>
</evidence>
<accession>A0A6P8HDM8</accession>
<evidence type="ECO:0000256" key="9">
    <source>
        <dbReference type="ARBA" id="ARBA00022737"/>
    </source>
</evidence>
<evidence type="ECO:0000256" key="18">
    <source>
        <dbReference type="PROSITE-ProRule" id="PRU00076"/>
    </source>
</evidence>
<evidence type="ECO:0000256" key="15">
    <source>
        <dbReference type="ARBA" id="ARBA00023170"/>
    </source>
</evidence>
<dbReference type="PROSITE" id="PS50221">
    <property type="entry name" value="GAIN_B"/>
    <property type="match status" value="1"/>
</dbReference>
<dbReference type="Gene3D" id="2.60.120.200">
    <property type="match status" value="1"/>
</dbReference>
<dbReference type="GO" id="GO:0005509">
    <property type="term" value="F:calcium ion binding"/>
    <property type="evidence" value="ECO:0007669"/>
    <property type="project" value="InterPro"/>
</dbReference>
<feature type="region of interest" description="Disordered" evidence="19">
    <location>
        <begin position="1621"/>
        <end position="1652"/>
    </location>
</feature>
<dbReference type="PROSITE" id="PS01187">
    <property type="entry name" value="EGF_CA"/>
    <property type="match status" value="1"/>
</dbReference>
<feature type="region of interest" description="Disordered" evidence="19">
    <location>
        <begin position="1500"/>
        <end position="1560"/>
    </location>
</feature>
<comment type="similarity">
    <text evidence="2">Belongs to the EGF domain peptide family.</text>
</comment>
<dbReference type="OrthoDB" id="1100386at2759"/>
<evidence type="ECO:0000259" key="26">
    <source>
        <dbReference type="PROSITE" id="PS50853"/>
    </source>
</evidence>
<evidence type="ECO:0000313" key="27">
    <source>
        <dbReference type="Proteomes" id="UP000515163"/>
    </source>
</evidence>
<dbReference type="Proteomes" id="UP000515163">
    <property type="component" value="Unplaced"/>
</dbReference>
<evidence type="ECO:0000256" key="3">
    <source>
        <dbReference type="ARBA" id="ARBA00007343"/>
    </source>
</evidence>
<dbReference type="PROSITE" id="PS50227">
    <property type="entry name" value="G_PROTEIN_RECEP_F2_3"/>
    <property type="match status" value="1"/>
</dbReference>
<dbReference type="Gene3D" id="2.60.220.50">
    <property type="match status" value="1"/>
</dbReference>
<evidence type="ECO:0000256" key="2">
    <source>
        <dbReference type="ARBA" id="ARBA00006373"/>
    </source>
</evidence>
<keyword evidence="27" id="KW-1185">Reference proteome</keyword>
<dbReference type="PROSITE" id="PS50261">
    <property type="entry name" value="G_PROTEIN_RECEP_F2_4"/>
    <property type="match status" value="1"/>
</dbReference>
<evidence type="ECO:0000259" key="22">
    <source>
        <dbReference type="PROSITE" id="PS50026"/>
    </source>
</evidence>
<dbReference type="InterPro" id="IPR032471">
    <property type="entry name" value="AGRL2-4_GAIN_subdom_A"/>
</dbReference>
<dbReference type="InterPro" id="IPR017983">
    <property type="entry name" value="GPCR_2_secretin-like_CS"/>
</dbReference>
<feature type="compositionally biased region" description="Polar residues" evidence="19">
    <location>
        <begin position="1225"/>
        <end position="1241"/>
    </location>
</feature>
<keyword evidence="8 21" id="KW-0732">Signal</keyword>
<evidence type="ECO:0000256" key="17">
    <source>
        <dbReference type="ARBA" id="ARBA00023224"/>
    </source>
</evidence>
<dbReference type="PRINTS" id="PR00249">
    <property type="entry name" value="GPCRSECRETIN"/>
</dbReference>
<feature type="compositionally biased region" description="Basic and acidic residues" evidence="19">
    <location>
        <begin position="1717"/>
        <end position="1726"/>
    </location>
</feature>
<dbReference type="SMART" id="SM00303">
    <property type="entry name" value="GPS"/>
    <property type="match status" value="1"/>
</dbReference>
<dbReference type="PROSITE" id="PS00010">
    <property type="entry name" value="ASX_HYDROXYL"/>
    <property type="match status" value="1"/>
</dbReference>
<feature type="domain" description="G-protein coupled receptors family 2 profile 1" evidence="24">
    <location>
        <begin position="551"/>
        <end position="630"/>
    </location>
</feature>
<dbReference type="FunFam" id="2.10.25.10:FF:000038">
    <property type="entry name" value="Fibrillin 2"/>
    <property type="match status" value="1"/>
</dbReference>
<dbReference type="Gene3D" id="4.10.1240.10">
    <property type="entry name" value="GPCR, family 2, extracellular hormone receptor domain"/>
    <property type="match status" value="1"/>
</dbReference>
<evidence type="ECO:0000259" key="25">
    <source>
        <dbReference type="PROSITE" id="PS50261"/>
    </source>
</evidence>
<keyword evidence="6" id="KW-0597">Phosphoprotein</keyword>
<comment type="similarity">
    <text evidence="3">Belongs to the G-protein coupled receptor 2 family. Adhesion G-protein coupled receptor (ADGR) subfamily.</text>
</comment>
<dbReference type="Pfam" id="PF00002">
    <property type="entry name" value="7tm_2"/>
    <property type="match status" value="1"/>
</dbReference>
<evidence type="ECO:0000256" key="11">
    <source>
        <dbReference type="ARBA" id="ARBA00022989"/>
    </source>
</evidence>
<evidence type="ECO:0000256" key="7">
    <source>
        <dbReference type="ARBA" id="ARBA00022692"/>
    </source>
</evidence>
<name>A0A6P8HDM8_ACTTE</name>
<dbReference type="InterPro" id="IPR013320">
    <property type="entry name" value="ConA-like_dom_sf"/>
</dbReference>
<feature type="transmembrane region" description="Helical" evidence="20">
    <location>
        <begin position="1128"/>
        <end position="1150"/>
    </location>
</feature>
<keyword evidence="5 18" id="KW-0245">EGF-like domain</keyword>
<proteinExistence type="inferred from homology"/>
<evidence type="ECO:0000256" key="20">
    <source>
        <dbReference type="SAM" id="Phobius"/>
    </source>
</evidence>
<dbReference type="Pfam" id="PF16489">
    <property type="entry name" value="GAIN"/>
    <property type="match status" value="1"/>
</dbReference>
<feature type="transmembrane region" description="Helical" evidence="20">
    <location>
        <begin position="1005"/>
        <end position="1035"/>
    </location>
</feature>
<keyword evidence="16" id="KW-0325">Glycoprotein</keyword>
<dbReference type="InterPro" id="IPR000203">
    <property type="entry name" value="GPS"/>
</dbReference>
<dbReference type="SMART" id="SM00179">
    <property type="entry name" value="EGF_CA"/>
    <property type="match status" value="1"/>
</dbReference>
<dbReference type="PANTHER" id="PTHR12011">
    <property type="entry name" value="ADHESION G-PROTEIN COUPLED RECEPTOR"/>
    <property type="match status" value="1"/>
</dbReference>
<feature type="transmembrane region" description="Helical" evidence="20">
    <location>
        <begin position="1047"/>
        <end position="1067"/>
    </location>
</feature>
<keyword evidence="15" id="KW-0675">Receptor</keyword>
<dbReference type="SMART" id="SM00060">
    <property type="entry name" value="FN3"/>
    <property type="match status" value="3"/>
</dbReference>
<dbReference type="Pfam" id="PF13385">
    <property type="entry name" value="Laminin_G_3"/>
    <property type="match status" value="1"/>
</dbReference>
<dbReference type="InterPro" id="IPR000742">
    <property type="entry name" value="EGF"/>
</dbReference>
<feature type="region of interest" description="Disordered" evidence="19">
    <location>
        <begin position="1712"/>
        <end position="1742"/>
    </location>
</feature>
<dbReference type="SUPFAM" id="SSF49265">
    <property type="entry name" value="Fibronectin type III"/>
    <property type="match status" value="2"/>
</dbReference>
<dbReference type="PROSITE" id="PS50026">
    <property type="entry name" value="EGF_3"/>
    <property type="match status" value="1"/>
</dbReference>
<keyword evidence="7 20" id="KW-0812">Transmembrane</keyword>
<dbReference type="PANTHER" id="PTHR12011:SF347">
    <property type="entry name" value="FI21270P1-RELATED"/>
    <property type="match status" value="1"/>
</dbReference>
<dbReference type="InterPro" id="IPR017981">
    <property type="entry name" value="GPCR_2-like_7TM"/>
</dbReference>
<dbReference type="Pfam" id="PF00041">
    <property type="entry name" value="fn3"/>
    <property type="match status" value="3"/>
</dbReference>
<reference evidence="28" key="1">
    <citation type="submission" date="2025-08" db="UniProtKB">
        <authorList>
            <consortium name="RefSeq"/>
        </authorList>
    </citation>
    <scope>IDENTIFICATION</scope>
</reference>
<organism evidence="27 28">
    <name type="scientific">Actinia tenebrosa</name>
    <name type="common">Australian red waratah sea anemone</name>
    <dbReference type="NCBI Taxonomy" id="6105"/>
    <lineage>
        <taxon>Eukaryota</taxon>
        <taxon>Metazoa</taxon>
        <taxon>Cnidaria</taxon>
        <taxon>Anthozoa</taxon>
        <taxon>Hexacorallia</taxon>
        <taxon>Actiniaria</taxon>
        <taxon>Actiniidae</taxon>
        <taxon>Actinia</taxon>
    </lineage>
</organism>
<feature type="compositionally biased region" description="Basic residues" evidence="19">
    <location>
        <begin position="1727"/>
        <end position="1736"/>
    </location>
</feature>
<dbReference type="InParanoid" id="A0A6P8HDM8"/>
<dbReference type="SMART" id="SM00181">
    <property type="entry name" value="EGF"/>
    <property type="match status" value="1"/>
</dbReference>
<keyword evidence="4" id="KW-1003">Cell membrane</keyword>
<dbReference type="InterPro" id="IPR049883">
    <property type="entry name" value="NOTCH1_EGF-like"/>
</dbReference>
<evidence type="ECO:0000256" key="16">
    <source>
        <dbReference type="ARBA" id="ARBA00023180"/>
    </source>
</evidence>
<dbReference type="GO" id="GO:0004930">
    <property type="term" value="F:G protein-coupled receptor activity"/>
    <property type="evidence" value="ECO:0007669"/>
    <property type="project" value="UniProtKB-KW"/>
</dbReference>
<feature type="region of interest" description="Disordered" evidence="19">
    <location>
        <begin position="1225"/>
        <end position="1250"/>
    </location>
</feature>
<feature type="chain" id="PRO_5028184606" evidence="21">
    <location>
        <begin position="24"/>
        <end position="1761"/>
    </location>
</feature>
<dbReference type="PROSITE" id="PS01186">
    <property type="entry name" value="EGF_2"/>
    <property type="match status" value="1"/>
</dbReference>
<keyword evidence="12" id="KW-0297">G-protein coupled receptor</keyword>
<keyword evidence="11 20" id="KW-1133">Transmembrane helix</keyword>
<dbReference type="InterPro" id="IPR003961">
    <property type="entry name" value="FN3_dom"/>
</dbReference>
<dbReference type="Pfam" id="PF01825">
    <property type="entry name" value="GPS"/>
    <property type="match status" value="1"/>
</dbReference>
<evidence type="ECO:0000256" key="10">
    <source>
        <dbReference type="ARBA" id="ARBA00022837"/>
    </source>
</evidence>
<gene>
    <name evidence="28" type="primary">LOC116290291</name>
</gene>
<dbReference type="GO" id="GO:0007166">
    <property type="term" value="P:cell surface receptor signaling pathway"/>
    <property type="evidence" value="ECO:0007669"/>
    <property type="project" value="InterPro"/>
</dbReference>
<feature type="domain" description="G-protein coupled receptors family 2 profile 2" evidence="25">
    <location>
        <begin position="939"/>
        <end position="1180"/>
    </location>
</feature>
<feature type="signal peptide" evidence="21">
    <location>
        <begin position="1"/>
        <end position="23"/>
    </location>
</feature>